<evidence type="ECO:0000256" key="10">
    <source>
        <dbReference type="ARBA" id="ARBA00023014"/>
    </source>
</evidence>
<dbReference type="SFLD" id="SFLDG01086">
    <property type="entry name" value="elongater_protein-like"/>
    <property type="match status" value="1"/>
</dbReference>
<comment type="catalytic activity">
    <reaction evidence="13">
        <text>uridine(34) in tRNA + acetyl-CoA + S-adenosyl-L-methionine + H2O = 5-(carboxymethyl)uridine(34) in tRNA + 5'-deoxyadenosine + L-methionine + CoA + 2 H(+)</text>
        <dbReference type="Rhea" id="RHEA:61020"/>
        <dbReference type="Rhea" id="RHEA-COMP:10407"/>
        <dbReference type="Rhea" id="RHEA-COMP:11727"/>
        <dbReference type="ChEBI" id="CHEBI:15377"/>
        <dbReference type="ChEBI" id="CHEBI:15378"/>
        <dbReference type="ChEBI" id="CHEBI:17319"/>
        <dbReference type="ChEBI" id="CHEBI:57287"/>
        <dbReference type="ChEBI" id="CHEBI:57288"/>
        <dbReference type="ChEBI" id="CHEBI:57844"/>
        <dbReference type="ChEBI" id="CHEBI:59789"/>
        <dbReference type="ChEBI" id="CHEBI:65315"/>
        <dbReference type="ChEBI" id="CHEBI:74882"/>
        <dbReference type="EC" id="2.3.1.311"/>
    </reaction>
    <physiologicalReaction direction="left-to-right" evidence="13">
        <dbReference type="Rhea" id="RHEA:61021"/>
    </physiologicalReaction>
</comment>
<feature type="transmembrane region" description="Helical" evidence="14">
    <location>
        <begin position="455"/>
        <end position="481"/>
    </location>
</feature>
<keyword evidence="7" id="KW-0479">Metal-binding</keyword>
<comment type="similarity">
    <text evidence="3">Belongs to the ELP3 family.</text>
</comment>
<dbReference type="GO" id="GO:0002926">
    <property type="term" value="P:tRNA wobble base 5-methoxycarbonylmethyl-2-thiouridinylation"/>
    <property type="evidence" value="ECO:0007669"/>
    <property type="project" value="TreeGrafter"/>
</dbReference>
<evidence type="ECO:0000256" key="2">
    <source>
        <dbReference type="ARBA" id="ARBA00005217"/>
    </source>
</evidence>
<dbReference type="GO" id="GO:0000049">
    <property type="term" value="F:tRNA binding"/>
    <property type="evidence" value="ECO:0007669"/>
    <property type="project" value="UniProtKB-KW"/>
</dbReference>
<dbReference type="InterPro" id="IPR016181">
    <property type="entry name" value="Acyl_CoA_acyltransferase"/>
</dbReference>
<dbReference type="GO" id="GO:0106261">
    <property type="term" value="F:tRNA uridine(34) acetyltransferase activity"/>
    <property type="evidence" value="ECO:0007669"/>
    <property type="project" value="UniProtKB-EC"/>
</dbReference>
<keyword evidence="5" id="KW-0820">tRNA-binding</keyword>
<keyword evidence="8" id="KW-0694">RNA-binding</keyword>
<evidence type="ECO:0000256" key="12">
    <source>
        <dbReference type="ARBA" id="ARBA00044771"/>
    </source>
</evidence>
<keyword evidence="4" id="KW-0004">4Fe-4S</keyword>
<dbReference type="InterPro" id="IPR058240">
    <property type="entry name" value="rSAM_sf"/>
</dbReference>
<feature type="transmembrane region" description="Helical" evidence="14">
    <location>
        <begin position="502"/>
        <end position="520"/>
    </location>
</feature>
<sequence length="526" mass="60675">MDDIEDILKIKGKRSAIAACNSSCSEMSYTKRHKLRKKNTKSNSGVLVVTVVLAPSQFSCSHDCSYCPNQPGTARSYLDNEPAVARGKQVNYDAIGQMNSRLNTLRENGHMVQKVEIIVLGGTFSDYPRHYQEKFITDLFFAANIYNSNITRDIGTILDEQKINETSLCRIIGISLETRPDKITKHELMRFRKLGCTRVQIGVQHINNTILDGVNRGHTVEQSIKAIALLRNYGFKIDIHVMPDLPGSNPELDKHMLETVLNNGNFSPDYMKIYPCLDVEYTEIRQWKQSGKWKPYAEADDGTNILNVCLHAKIHSKYYTRFNRIQRDFCMESIEKGIIGYQSNNIRTNFRQQLLEKAHSLGITCKCIRCREVRQNTLQPFTIFVDKYNAANGTEYYISATSHNRNILYGFIRLRLSKDNYKHYAFIRELHVYGNICEVGQKSNQCVQHNGIGKLLLSIAEMYCILNFTQHLAIISGVGVREYYKKFGYTFTNDGFYMTKKLNILITFYFFIRCFLNYFFNNAFFC</sequence>
<evidence type="ECO:0000313" key="16">
    <source>
        <dbReference type="EMBL" id="QHT37297.1"/>
    </source>
</evidence>
<dbReference type="SFLD" id="SFLDF00344">
    <property type="entry name" value="ELP3-like"/>
    <property type="match status" value="1"/>
</dbReference>
<dbReference type="SMART" id="SM00729">
    <property type="entry name" value="Elp3"/>
    <property type="match status" value="1"/>
</dbReference>
<feature type="domain" description="Radical SAM core" evidence="15">
    <location>
        <begin position="43"/>
        <end position="315"/>
    </location>
</feature>
<comment type="cofactor">
    <cofactor evidence="1">
        <name>[4Fe-4S] cluster</name>
        <dbReference type="ChEBI" id="CHEBI:49883"/>
    </cofactor>
</comment>
<dbReference type="InterPro" id="IPR039661">
    <property type="entry name" value="ELP3"/>
</dbReference>
<dbReference type="GO" id="GO:0046872">
    <property type="term" value="F:metal ion binding"/>
    <property type="evidence" value="ECO:0007669"/>
    <property type="project" value="UniProtKB-KW"/>
</dbReference>
<name>A0A6C0F633_9ZZZZ</name>
<keyword evidence="11" id="KW-0808">Transferase</keyword>
<organism evidence="16">
    <name type="scientific">viral metagenome</name>
    <dbReference type="NCBI Taxonomy" id="1070528"/>
    <lineage>
        <taxon>unclassified sequences</taxon>
        <taxon>metagenomes</taxon>
        <taxon>organismal metagenomes</taxon>
    </lineage>
</organism>
<dbReference type="SFLD" id="SFLDS00029">
    <property type="entry name" value="Radical_SAM"/>
    <property type="match status" value="1"/>
</dbReference>
<protein>
    <recommendedName>
        <fullName evidence="12">tRNA carboxymethyluridine synthase</fullName>
        <ecNumber evidence="12">2.3.1.311</ecNumber>
    </recommendedName>
</protein>
<evidence type="ECO:0000256" key="8">
    <source>
        <dbReference type="ARBA" id="ARBA00022884"/>
    </source>
</evidence>
<dbReference type="InterPro" id="IPR007197">
    <property type="entry name" value="rSAM"/>
</dbReference>
<dbReference type="GO" id="GO:0051539">
    <property type="term" value="F:4 iron, 4 sulfur cluster binding"/>
    <property type="evidence" value="ECO:0007669"/>
    <property type="project" value="UniProtKB-KW"/>
</dbReference>
<evidence type="ECO:0000256" key="1">
    <source>
        <dbReference type="ARBA" id="ARBA00001966"/>
    </source>
</evidence>
<evidence type="ECO:0000259" key="15">
    <source>
        <dbReference type="PROSITE" id="PS51918"/>
    </source>
</evidence>
<evidence type="ECO:0000256" key="5">
    <source>
        <dbReference type="ARBA" id="ARBA00022555"/>
    </source>
</evidence>
<evidence type="ECO:0000256" key="14">
    <source>
        <dbReference type="SAM" id="Phobius"/>
    </source>
</evidence>
<evidence type="ECO:0000256" key="11">
    <source>
        <dbReference type="ARBA" id="ARBA00023315"/>
    </source>
</evidence>
<dbReference type="Gene3D" id="3.80.30.20">
    <property type="entry name" value="tm_1862 like domain"/>
    <property type="match status" value="1"/>
</dbReference>
<evidence type="ECO:0000256" key="4">
    <source>
        <dbReference type="ARBA" id="ARBA00022485"/>
    </source>
</evidence>
<dbReference type="Pfam" id="PF04055">
    <property type="entry name" value="Radical_SAM"/>
    <property type="match status" value="1"/>
</dbReference>
<accession>A0A6C0F633</accession>
<dbReference type="GO" id="GO:0005634">
    <property type="term" value="C:nucleus"/>
    <property type="evidence" value="ECO:0007669"/>
    <property type="project" value="TreeGrafter"/>
</dbReference>
<keyword evidence="11" id="KW-0012">Acyltransferase</keyword>
<keyword evidence="14" id="KW-0472">Membrane</keyword>
<proteinExistence type="inferred from homology"/>
<evidence type="ECO:0000256" key="6">
    <source>
        <dbReference type="ARBA" id="ARBA00022691"/>
    </source>
</evidence>
<evidence type="ECO:0000256" key="7">
    <source>
        <dbReference type="ARBA" id="ARBA00022723"/>
    </source>
</evidence>
<dbReference type="GO" id="GO:0005737">
    <property type="term" value="C:cytoplasm"/>
    <property type="evidence" value="ECO:0007669"/>
    <property type="project" value="TreeGrafter"/>
</dbReference>
<dbReference type="SUPFAM" id="SSF102114">
    <property type="entry name" value="Radical SAM enzymes"/>
    <property type="match status" value="1"/>
</dbReference>
<dbReference type="PROSITE" id="PS51918">
    <property type="entry name" value="RADICAL_SAM"/>
    <property type="match status" value="1"/>
</dbReference>
<keyword evidence="14" id="KW-0812">Transmembrane</keyword>
<dbReference type="NCBIfam" id="TIGR01211">
    <property type="entry name" value="ELP3"/>
    <property type="match status" value="1"/>
</dbReference>
<dbReference type="EC" id="2.3.1.311" evidence="12"/>
<dbReference type="AlphaFoldDB" id="A0A6C0F633"/>
<dbReference type="SUPFAM" id="SSF55729">
    <property type="entry name" value="Acyl-CoA N-acyltransferases (Nat)"/>
    <property type="match status" value="1"/>
</dbReference>
<evidence type="ECO:0000256" key="9">
    <source>
        <dbReference type="ARBA" id="ARBA00023004"/>
    </source>
</evidence>
<dbReference type="EMBL" id="MN738792">
    <property type="protein sequence ID" value="QHT37297.1"/>
    <property type="molecule type" value="Genomic_DNA"/>
</dbReference>
<dbReference type="InterPro" id="IPR006638">
    <property type="entry name" value="Elp3/MiaA/NifB-like_rSAM"/>
</dbReference>
<dbReference type="InterPro" id="IPR034687">
    <property type="entry name" value="ELP3-like"/>
</dbReference>
<dbReference type="PANTHER" id="PTHR11135">
    <property type="entry name" value="HISTONE ACETYLTRANSFERASE-RELATED"/>
    <property type="match status" value="1"/>
</dbReference>
<comment type="pathway">
    <text evidence="2">tRNA modification.</text>
</comment>
<evidence type="ECO:0000256" key="3">
    <source>
        <dbReference type="ARBA" id="ARBA00005494"/>
    </source>
</evidence>
<dbReference type="InterPro" id="IPR023404">
    <property type="entry name" value="rSAM_horseshoe"/>
</dbReference>
<keyword evidence="6" id="KW-0949">S-adenosyl-L-methionine</keyword>
<reference evidence="16" key="1">
    <citation type="journal article" date="2020" name="Nature">
        <title>Giant virus diversity and host interactions through global metagenomics.</title>
        <authorList>
            <person name="Schulz F."/>
            <person name="Roux S."/>
            <person name="Paez-Espino D."/>
            <person name="Jungbluth S."/>
            <person name="Walsh D.A."/>
            <person name="Denef V.J."/>
            <person name="McMahon K.D."/>
            <person name="Konstantinidis K.T."/>
            <person name="Eloe-Fadrosh E.A."/>
            <person name="Kyrpides N.C."/>
            <person name="Woyke T."/>
        </authorList>
    </citation>
    <scope>NUCLEOTIDE SEQUENCE</scope>
    <source>
        <strain evidence="16">GVMAG-S-ERX555967-131</strain>
    </source>
</reference>
<dbReference type="CDD" id="cd01335">
    <property type="entry name" value="Radical_SAM"/>
    <property type="match status" value="1"/>
</dbReference>
<evidence type="ECO:0000256" key="13">
    <source>
        <dbReference type="ARBA" id="ARBA00047372"/>
    </source>
</evidence>
<dbReference type="PANTHER" id="PTHR11135:SF2">
    <property type="entry name" value="ELONGATOR COMPLEX PROTEIN 3"/>
    <property type="match status" value="1"/>
</dbReference>
<keyword evidence="9" id="KW-0408">Iron</keyword>
<keyword evidence="14" id="KW-1133">Transmembrane helix</keyword>
<dbReference type="GO" id="GO:0033588">
    <property type="term" value="C:elongator holoenzyme complex"/>
    <property type="evidence" value="ECO:0007669"/>
    <property type="project" value="TreeGrafter"/>
</dbReference>
<keyword evidence="10" id="KW-0411">Iron-sulfur</keyword>